<feature type="compositionally biased region" description="Low complexity" evidence="1">
    <location>
        <begin position="61"/>
        <end position="71"/>
    </location>
</feature>
<dbReference type="AlphaFoldDB" id="A0A450ULS9"/>
<protein>
    <recommendedName>
        <fullName evidence="5">Divergent polysaccharide deacetylase</fullName>
    </recommendedName>
</protein>
<dbReference type="InterPro" id="IPR006837">
    <property type="entry name" value="Divergent_DAC"/>
</dbReference>
<evidence type="ECO:0000313" key="4">
    <source>
        <dbReference type="EMBL" id="VFK00940.1"/>
    </source>
</evidence>
<dbReference type="EMBL" id="CAADFG010000057">
    <property type="protein sequence ID" value="VFJ93496.1"/>
    <property type="molecule type" value="Genomic_DNA"/>
</dbReference>
<evidence type="ECO:0000313" key="2">
    <source>
        <dbReference type="EMBL" id="VFJ93496.1"/>
    </source>
</evidence>
<dbReference type="GO" id="GO:0005975">
    <property type="term" value="P:carbohydrate metabolic process"/>
    <property type="evidence" value="ECO:0007669"/>
    <property type="project" value="InterPro"/>
</dbReference>
<evidence type="ECO:0008006" key="5">
    <source>
        <dbReference type="Google" id="ProtNLM"/>
    </source>
</evidence>
<evidence type="ECO:0000256" key="1">
    <source>
        <dbReference type="SAM" id="MobiDB-lite"/>
    </source>
</evidence>
<feature type="region of interest" description="Disordered" evidence="1">
    <location>
        <begin position="34"/>
        <end position="71"/>
    </location>
</feature>
<name>A0A450ULS9_9GAMM</name>
<dbReference type="CDD" id="cd10936">
    <property type="entry name" value="CE4_DAC2"/>
    <property type="match status" value="1"/>
</dbReference>
<dbReference type="EMBL" id="CAADFI010000059">
    <property type="protein sequence ID" value="VFJ94307.1"/>
    <property type="molecule type" value="Genomic_DNA"/>
</dbReference>
<dbReference type="SUPFAM" id="SSF88713">
    <property type="entry name" value="Glycoside hydrolase/deacetylase"/>
    <property type="match status" value="1"/>
</dbReference>
<dbReference type="Pfam" id="PF04748">
    <property type="entry name" value="Polysacc_deac_2"/>
    <property type="match status" value="1"/>
</dbReference>
<dbReference type="PANTHER" id="PTHR30105:SF2">
    <property type="entry name" value="DIVERGENT POLYSACCHARIDE DEACETYLASE SUPERFAMILY"/>
    <property type="match status" value="1"/>
</dbReference>
<gene>
    <name evidence="2" type="ORF">BECKH772A_GA0070896_1005713</name>
    <name evidence="3" type="ORF">BECKH772B_GA0070898_1005912</name>
    <name evidence="4" type="ORF">BECKH772C_GA0070978_1005513</name>
</gene>
<dbReference type="PANTHER" id="PTHR30105">
    <property type="entry name" value="UNCHARACTERIZED YIBQ-RELATED"/>
    <property type="match status" value="1"/>
</dbReference>
<sequence length="306" mass="32650">MRKFSQGGVLAVLVWVLAIIPGGAIRADSTLASSVSANPHPTASPREHRIPTNPKRERTGEAPSPSGAAPTTPLISIIVDDLGHLRVAGLQAIDLPGNLSFSFIPNAPYARALADVARARGKEILLHIPMESRDGRDLGPGGLTKEMTRAELTESVCASIRAIPYARGLSNHMGSLLTRRKEPMRWLMAAMLECGPGNNSQENGQENGKGLYFVDSLTTGGTVAAATARTYHIPTLERDVFLDHDPDPEAILAGLRQLVRKAKEQGTALGIAHPYPETLAVLGRVLPQLEGWGVVLVPVSVLLANR</sequence>
<dbReference type="InterPro" id="IPR011330">
    <property type="entry name" value="Glyco_hydro/deAcase_b/a-brl"/>
</dbReference>
<organism evidence="2">
    <name type="scientific">Candidatus Kentrum eta</name>
    <dbReference type="NCBI Taxonomy" id="2126337"/>
    <lineage>
        <taxon>Bacteria</taxon>
        <taxon>Pseudomonadati</taxon>
        <taxon>Pseudomonadota</taxon>
        <taxon>Gammaproteobacteria</taxon>
        <taxon>Candidatus Kentrum</taxon>
    </lineage>
</organism>
<evidence type="ECO:0000313" key="3">
    <source>
        <dbReference type="EMBL" id="VFJ94307.1"/>
    </source>
</evidence>
<feature type="compositionally biased region" description="Basic and acidic residues" evidence="1">
    <location>
        <begin position="45"/>
        <end position="60"/>
    </location>
</feature>
<dbReference type="Gene3D" id="3.20.20.370">
    <property type="entry name" value="Glycoside hydrolase/deacetylase"/>
    <property type="match status" value="1"/>
</dbReference>
<accession>A0A450ULS9</accession>
<dbReference type="EMBL" id="CAADFJ010000055">
    <property type="protein sequence ID" value="VFK00940.1"/>
    <property type="molecule type" value="Genomic_DNA"/>
</dbReference>
<reference evidence="2" key="1">
    <citation type="submission" date="2019-02" db="EMBL/GenBank/DDBJ databases">
        <authorList>
            <person name="Gruber-Vodicka R. H."/>
            <person name="Seah K. B. B."/>
        </authorList>
    </citation>
    <scope>NUCLEOTIDE SEQUENCE</scope>
    <source>
        <strain evidence="4">BECK_SA2B12</strain>
        <strain evidence="2">BECK_SA2B15</strain>
        <strain evidence="3">BECK_SA2B20</strain>
    </source>
</reference>
<proteinExistence type="predicted"/>